<dbReference type="EMBL" id="JBBXMP010000091">
    <property type="protein sequence ID" value="KAL0062959.1"/>
    <property type="molecule type" value="Genomic_DNA"/>
</dbReference>
<organism evidence="1 2">
    <name type="scientific">Marasmius tenuissimus</name>
    <dbReference type="NCBI Taxonomy" id="585030"/>
    <lineage>
        <taxon>Eukaryota</taxon>
        <taxon>Fungi</taxon>
        <taxon>Dikarya</taxon>
        <taxon>Basidiomycota</taxon>
        <taxon>Agaricomycotina</taxon>
        <taxon>Agaricomycetes</taxon>
        <taxon>Agaricomycetidae</taxon>
        <taxon>Agaricales</taxon>
        <taxon>Marasmiineae</taxon>
        <taxon>Marasmiaceae</taxon>
        <taxon>Marasmius</taxon>
    </lineage>
</organism>
<proteinExistence type="predicted"/>
<dbReference type="Proteomes" id="UP001437256">
    <property type="component" value="Unassembled WGS sequence"/>
</dbReference>
<evidence type="ECO:0000313" key="2">
    <source>
        <dbReference type="Proteomes" id="UP001437256"/>
    </source>
</evidence>
<evidence type="ECO:0000313" key="1">
    <source>
        <dbReference type="EMBL" id="KAL0062959.1"/>
    </source>
</evidence>
<name>A0ABR2ZP47_9AGAR</name>
<protein>
    <recommendedName>
        <fullName evidence="3">F-box domain-containing protein</fullName>
    </recommendedName>
</protein>
<gene>
    <name evidence="1" type="ORF">AAF712_010180</name>
</gene>
<sequence length="423" mass="47819">MAVIPPQTKSFHSAPVPFHCLPPELLILISEHLLSCTKSSLSLVPLTLVCQYFYWCLKSYSPFWTNIHINLLTLEAHAGDAVLANFIQKLNRTLNYSQDKQFALTVSLLRSSSDLDGSIGSPLYDAFIKDLYRKTLPFCRELTIKSSLWLDMETLTGFIEWYIRDKQTAIPTLESLHVLYNPANTVEAFAPPNALPLWRNGGISPLIMMESPGSTIPSEPLYPFLKDITIDNITHSWSLLTLSGLQTFRLLNIPSHNSPSHTEIRRLLLSNSETLTELELSNVSVSDIETIGGQFTLPNVKVLTIGFAHPNDLVWASQMLDLPALEELVVEDHTERLDSEQTIRGYGVLMRCFPVDRIRRLVLRRSVVPPTSDDVVLLRNTHTWLLLTRFRNLTDLEISYPESLISELLSLFSGLGGSYVERW</sequence>
<keyword evidence="2" id="KW-1185">Reference proteome</keyword>
<comment type="caution">
    <text evidence="1">The sequence shown here is derived from an EMBL/GenBank/DDBJ whole genome shotgun (WGS) entry which is preliminary data.</text>
</comment>
<reference evidence="1 2" key="1">
    <citation type="submission" date="2024-05" db="EMBL/GenBank/DDBJ databases">
        <title>A draft genome resource for the thread blight pathogen Marasmius tenuissimus strain MS-2.</title>
        <authorList>
            <person name="Yulfo-Soto G.E."/>
            <person name="Baruah I.K."/>
            <person name="Amoako-Attah I."/>
            <person name="Bukari Y."/>
            <person name="Meinhardt L.W."/>
            <person name="Bailey B.A."/>
            <person name="Cohen S.P."/>
        </authorList>
    </citation>
    <scope>NUCLEOTIDE SEQUENCE [LARGE SCALE GENOMIC DNA]</scope>
    <source>
        <strain evidence="1 2">MS-2</strain>
    </source>
</reference>
<evidence type="ECO:0008006" key="3">
    <source>
        <dbReference type="Google" id="ProtNLM"/>
    </source>
</evidence>
<accession>A0ABR2ZP47</accession>